<dbReference type="GO" id="GO:0016773">
    <property type="term" value="F:phosphotransferase activity, alcohol group as acceptor"/>
    <property type="evidence" value="ECO:0007669"/>
    <property type="project" value="InterPro"/>
</dbReference>
<dbReference type="InterPro" id="IPR043129">
    <property type="entry name" value="ATPase_NBD"/>
</dbReference>
<comment type="caution">
    <text evidence="1">The sequence shown here is derived from an EMBL/GenBank/DDBJ whole genome shotgun (WGS) entry which is preliminary data.</text>
</comment>
<dbReference type="EMBL" id="JAAQHG020000041">
    <property type="protein sequence ID" value="KAL1582980.1"/>
    <property type="molecule type" value="Genomic_DNA"/>
</dbReference>
<dbReference type="Proteomes" id="UP000803884">
    <property type="component" value="Unassembled WGS sequence"/>
</dbReference>
<dbReference type="GO" id="GO:0005524">
    <property type="term" value="F:ATP binding"/>
    <property type="evidence" value="ECO:0007669"/>
    <property type="project" value="InterPro"/>
</dbReference>
<dbReference type="RefSeq" id="XP_069226087.1">
    <property type="nucleotide sequence ID" value="XM_069376795.1"/>
</dbReference>
<dbReference type="PANTHER" id="PTHR30605">
    <property type="entry name" value="ANHYDRO-N-ACETYLMURAMIC ACID KINASE"/>
    <property type="match status" value="1"/>
</dbReference>
<dbReference type="GO" id="GO:0006040">
    <property type="term" value="P:amino sugar metabolic process"/>
    <property type="evidence" value="ECO:0007669"/>
    <property type="project" value="InterPro"/>
</dbReference>
<dbReference type="SUPFAM" id="SSF53067">
    <property type="entry name" value="Actin-like ATPase domain"/>
    <property type="match status" value="1"/>
</dbReference>
<accession>A0AB34KHE4</accession>
<keyword evidence="2" id="KW-1185">Reference proteome</keyword>
<dbReference type="Gene3D" id="3.30.420.40">
    <property type="match status" value="2"/>
</dbReference>
<protein>
    <recommendedName>
        <fullName evidence="3">Anhydro-N-acetylmuramic acid kinase</fullName>
    </recommendedName>
</protein>
<evidence type="ECO:0000313" key="1">
    <source>
        <dbReference type="EMBL" id="KAL1582980.1"/>
    </source>
</evidence>
<dbReference type="AlphaFoldDB" id="A0AB34KHE4"/>
<dbReference type="GeneID" id="96009633"/>
<name>A0AB34KHE4_9PEZI</name>
<evidence type="ECO:0000313" key="2">
    <source>
        <dbReference type="Proteomes" id="UP000803884"/>
    </source>
</evidence>
<dbReference type="Pfam" id="PF03702">
    <property type="entry name" value="AnmK"/>
    <property type="match status" value="1"/>
</dbReference>
<evidence type="ECO:0008006" key="3">
    <source>
        <dbReference type="Google" id="ProtNLM"/>
    </source>
</evidence>
<gene>
    <name evidence="1" type="ORF">WHR41_08191</name>
</gene>
<dbReference type="PANTHER" id="PTHR30605:SF2">
    <property type="entry name" value="UPF0075 DOMAIN-CONTAINING PROTEIN"/>
    <property type="match status" value="1"/>
</dbReference>
<dbReference type="GO" id="GO:0009254">
    <property type="term" value="P:peptidoglycan turnover"/>
    <property type="evidence" value="ECO:0007669"/>
    <property type="project" value="InterPro"/>
</dbReference>
<sequence>MPAARNNLHGTRLSLKVIGHNAGTSMDGVDLVLVHFTQNSPLAPLNMQLLHYSEYPMPQPLKHRVLRLIKENRTTPEEIAIVNIQLGEVIADAVHSFAKSKGFDLGKDVDLIAGQGQTIWHLPLPELFEGDQVRAHLDMAEIAIVAARTGATALGNFRVSDMALGRQGCPMFAALDSLLLNHSSLNRAVQNIGGIANFSILPKGDVEGCYDFDTGPGNVFIDAAVRYFTRGEQEYDRDGAMGAKGVVAQGIVDEILGGPYFQHDIPKTTGRETFGDRMAEDVCDRMLANGASPEDCVATITRITAQSLAEAYKRWGPKEGVDEIYMGGGGSYNPNIINYLREQMPNTKIMLLDEVGIPAGAKEALGFALLGCEGFVGRPMIVPRRTESDIPGVVGQVQPGRNHHRIRQHVAQFWGDFPEEDIKCTTEMVLLPSLCG</sequence>
<dbReference type="InterPro" id="IPR005338">
    <property type="entry name" value="Anhydro_N_Ac-Mur_kinase"/>
</dbReference>
<proteinExistence type="predicted"/>
<organism evidence="1 2">
    <name type="scientific">Cladosporium halotolerans</name>
    <dbReference type="NCBI Taxonomy" id="1052096"/>
    <lineage>
        <taxon>Eukaryota</taxon>
        <taxon>Fungi</taxon>
        <taxon>Dikarya</taxon>
        <taxon>Ascomycota</taxon>
        <taxon>Pezizomycotina</taxon>
        <taxon>Dothideomycetes</taxon>
        <taxon>Dothideomycetidae</taxon>
        <taxon>Cladosporiales</taxon>
        <taxon>Cladosporiaceae</taxon>
        <taxon>Cladosporium</taxon>
    </lineage>
</organism>
<reference evidence="1 2" key="1">
    <citation type="journal article" date="2020" name="Microbiol. Resour. Announc.">
        <title>Draft Genome Sequence of a Cladosporium Species Isolated from the Mesophotic Ascidian Didemnum maculosum.</title>
        <authorList>
            <person name="Gioti A."/>
            <person name="Siaperas R."/>
            <person name="Nikolaivits E."/>
            <person name="Le Goff G."/>
            <person name="Ouazzani J."/>
            <person name="Kotoulas G."/>
            <person name="Topakas E."/>
        </authorList>
    </citation>
    <scope>NUCLEOTIDE SEQUENCE [LARGE SCALE GENOMIC DNA]</scope>
    <source>
        <strain evidence="1 2">TM138-S3</strain>
    </source>
</reference>